<protein>
    <submittedName>
        <fullName evidence="2">CoA transferase</fullName>
    </submittedName>
</protein>
<keyword evidence="1 2" id="KW-0808">Transferase</keyword>
<organism evidence="2 3">
    <name type="scientific">Pontibacterium sinense</name>
    <dbReference type="NCBI Taxonomy" id="2781979"/>
    <lineage>
        <taxon>Bacteria</taxon>
        <taxon>Pseudomonadati</taxon>
        <taxon>Pseudomonadota</taxon>
        <taxon>Gammaproteobacteria</taxon>
        <taxon>Oceanospirillales</taxon>
        <taxon>Oceanospirillaceae</taxon>
        <taxon>Pontibacterium</taxon>
    </lineage>
</organism>
<dbReference type="Proteomes" id="UP000640333">
    <property type="component" value="Unassembled WGS sequence"/>
</dbReference>
<dbReference type="InterPro" id="IPR003673">
    <property type="entry name" value="CoA-Trfase_fam_III"/>
</dbReference>
<dbReference type="Pfam" id="PF02515">
    <property type="entry name" value="CoA_transf_3"/>
    <property type="match status" value="1"/>
</dbReference>
<dbReference type="GO" id="GO:0008410">
    <property type="term" value="F:CoA-transferase activity"/>
    <property type="evidence" value="ECO:0007669"/>
    <property type="project" value="TreeGrafter"/>
</dbReference>
<dbReference type="AlphaFoldDB" id="A0A8J7FFZ8"/>
<dbReference type="InterPro" id="IPR044855">
    <property type="entry name" value="CoA-Trfase_III_dom3_sf"/>
</dbReference>
<dbReference type="SUPFAM" id="SSF89796">
    <property type="entry name" value="CoA-transferase family III (CaiB/BaiF)"/>
    <property type="match status" value="1"/>
</dbReference>
<dbReference type="Gene3D" id="3.30.1540.10">
    <property type="entry name" value="formyl-coa transferase, domain 3"/>
    <property type="match status" value="1"/>
</dbReference>
<accession>A0A8J7FFZ8</accession>
<dbReference type="InterPro" id="IPR050483">
    <property type="entry name" value="CoA-transferase_III_domain"/>
</dbReference>
<reference evidence="2" key="1">
    <citation type="submission" date="2020-10" db="EMBL/GenBank/DDBJ databases">
        <title>Bacterium isolated from coastal waters sediment.</title>
        <authorList>
            <person name="Chen R.-J."/>
            <person name="Lu D.-C."/>
            <person name="Zhu K.-L."/>
            <person name="Du Z.-J."/>
        </authorList>
    </citation>
    <scope>NUCLEOTIDE SEQUENCE</scope>
    <source>
        <strain evidence="2">N1Y112</strain>
    </source>
</reference>
<dbReference type="PANTHER" id="PTHR48207:SF3">
    <property type="entry name" value="SUCCINATE--HYDROXYMETHYLGLUTARATE COA-TRANSFERASE"/>
    <property type="match status" value="1"/>
</dbReference>
<dbReference type="Gene3D" id="3.40.50.10540">
    <property type="entry name" value="Crotonobetainyl-coa:carnitine coa-transferase, domain 1"/>
    <property type="match status" value="1"/>
</dbReference>
<evidence type="ECO:0000313" key="2">
    <source>
        <dbReference type="EMBL" id="MBE9398994.1"/>
    </source>
</evidence>
<dbReference type="RefSeq" id="WP_193954688.1">
    <property type="nucleotide sequence ID" value="NZ_JADEYS010000020.1"/>
</dbReference>
<evidence type="ECO:0000313" key="3">
    <source>
        <dbReference type="Proteomes" id="UP000640333"/>
    </source>
</evidence>
<name>A0A8J7FFZ8_9GAMM</name>
<keyword evidence="3" id="KW-1185">Reference proteome</keyword>
<proteinExistence type="predicted"/>
<evidence type="ECO:0000256" key="1">
    <source>
        <dbReference type="ARBA" id="ARBA00022679"/>
    </source>
</evidence>
<dbReference type="InterPro" id="IPR023606">
    <property type="entry name" value="CoA-Trfase_III_dom_1_sf"/>
</dbReference>
<gene>
    <name evidence="2" type="ORF">IOQ59_17170</name>
</gene>
<dbReference type="PANTHER" id="PTHR48207">
    <property type="entry name" value="SUCCINATE--HYDROXYMETHYLGLUTARATE COA-TRANSFERASE"/>
    <property type="match status" value="1"/>
</dbReference>
<comment type="caution">
    <text evidence="2">The sequence shown here is derived from an EMBL/GenBank/DDBJ whole genome shotgun (WGS) entry which is preliminary data.</text>
</comment>
<dbReference type="EMBL" id="JADEYS010000020">
    <property type="protein sequence ID" value="MBE9398994.1"/>
    <property type="molecule type" value="Genomic_DNA"/>
</dbReference>
<sequence length="403" mass="43503">MKTALSHIQVLDLSRILAGPWAGQMLADFGANVIKVERPGSGDDTRGWGPPFVKDAAGNPTDAAYFHSANRGKQSIAVDITSPEGQALIHRLAANVDVVLENYKVGGLKKYNLDYDSLKAINPKLIYCSITGFGQDGPYSKRAGYDFMIQAMGGLMSVTGEPDGQPMKVGVALADVMTGLYASNAIQAALLHRTETGVGQHIDLALLDVQVATLANQAMNYLVGGEPPQRLGNAHPNIVPYEAFATADSHVILAIGNDSQFAKFCTLAGAPGLATDPDFLTNSQRVNNRHTLIPIVRKLMQQHDTQWWLENLAEQGVPSGPINTLDQVFENEQILHREMQVQLDHPAAGKVPSVANPVKFSETPIQYGQASPQLGQHTQKVLNEVLGMDDGEIDRLRSEKVIG</sequence>